<dbReference type="Gene3D" id="1.10.10.60">
    <property type="entry name" value="Homeodomain-like"/>
    <property type="match status" value="1"/>
</dbReference>
<dbReference type="Proteomes" id="UP000070299">
    <property type="component" value="Unassembled WGS sequence"/>
</dbReference>
<keyword evidence="7" id="KW-1185">Reference proteome</keyword>
<keyword evidence="1" id="KW-0805">Transcription regulation</keyword>
<evidence type="ECO:0000256" key="1">
    <source>
        <dbReference type="ARBA" id="ARBA00023015"/>
    </source>
</evidence>
<dbReference type="EMBL" id="LSNE01000003">
    <property type="protein sequence ID" value="KXI30074.1"/>
    <property type="molecule type" value="Genomic_DNA"/>
</dbReference>
<name>A0A136A4C7_9ALTE</name>
<dbReference type="InterPro" id="IPR001647">
    <property type="entry name" value="HTH_TetR"/>
</dbReference>
<organism evidence="6 7">
    <name type="scientific">Paraglaciecola hydrolytica</name>
    <dbReference type="NCBI Taxonomy" id="1799789"/>
    <lineage>
        <taxon>Bacteria</taxon>
        <taxon>Pseudomonadati</taxon>
        <taxon>Pseudomonadota</taxon>
        <taxon>Gammaproteobacteria</taxon>
        <taxon>Alteromonadales</taxon>
        <taxon>Alteromonadaceae</taxon>
        <taxon>Paraglaciecola</taxon>
    </lineage>
</organism>
<dbReference type="PRINTS" id="PR00455">
    <property type="entry name" value="HTHTETR"/>
</dbReference>
<comment type="caution">
    <text evidence="6">The sequence shown here is derived from an EMBL/GenBank/DDBJ whole genome shotgun (WGS) entry which is preliminary data.</text>
</comment>
<dbReference type="PANTHER" id="PTHR30055">
    <property type="entry name" value="HTH-TYPE TRANSCRIPTIONAL REGULATOR RUTR"/>
    <property type="match status" value="1"/>
</dbReference>
<dbReference type="RefSeq" id="WP_131811759.1">
    <property type="nucleotide sequence ID" value="NZ_LSNE01000003.1"/>
</dbReference>
<dbReference type="PANTHER" id="PTHR30055:SF224">
    <property type="entry name" value="TRANSCRIPTIONAL REGULATOR TETR FAMILY"/>
    <property type="match status" value="1"/>
</dbReference>
<dbReference type="PROSITE" id="PS50977">
    <property type="entry name" value="HTH_TETR_2"/>
    <property type="match status" value="1"/>
</dbReference>
<dbReference type="AlphaFoldDB" id="A0A136A4C7"/>
<accession>A0A136A4C7</accession>
<keyword evidence="3" id="KW-0804">Transcription</keyword>
<evidence type="ECO:0000256" key="4">
    <source>
        <dbReference type="PROSITE-ProRule" id="PRU00335"/>
    </source>
</evidence>
<dbReference type="InterPro" id="IPR050109">
    <property type="entry name" value="HTH-type_TetR-like_transc_reg"/>
</dbReference>
<proteinExistence type="predicted"/>
<feature type="DNA-binding region" description="H-T-H motif" evidence="4">
    <location>
        <begin position="31"/>
        <end position="50"/>
    </location>
</feature>
<dbReference type="GO" id="GO:0003700">
    <property type="term" value="F:DNA-binding transcription factor activity"/>
    <property type="evidence" value="ECO:0007669"/>
    <property type="project" value="TreeGrafter"/>
</dbReference>
<dbReference type="FunFam" id="1.10.10.60:FF:000141">
    <property type="entry name" value="TetR family transcriptional regulator"/>
    <property type="match status" value="1"/>
</dbReference>
<dbReference type="PROSITE" id="PS01081">
    <property type="entry name" value="HTH_TETR_1"/>
    <property type="match status" value="1"/>
</dbReference>
<dbReference type="InterPro" id="IPR009057">
    <property type="entry name" value="Homeodomain-like_sf"/>
</dbReference>
<dbReference type="Pfam" id="PF14246">
    <property type="entry name" value="TetR_C_7"/>
    <property type="match status" value="1"/>
</dbReference>
<dbReference type="GO" id="GO:0000976">
    <property type="term" value="F:transcription cis-regulatory region binding"/>
    <property type="evidence" value="ECO:0007669"/>
    <property type="project" value="TreeGrafter"/>
</dbReference>
<reference evidence="7" key="1">
    <citation type="submission" date="2016-02" db="EMBL/GenBank/DDBJ databases">
        <authorList>
            <person name="Schultz-Johansen M."/>
            <person name="Glaring M.A."/>
            <person name="Bech P.K."/>
            <person name="Stougaard P."/>
        </authorList>
    </citation>
    <scope>NUCLEOTIDE SEQUENCE [LARGE SCALE GENOMIC DNA]</scope>
    <source>
        <strain evidence="7">S66</strain>
    </source>
</reference>
<feature type="domain" description="HTH tetR-type" evidence="5">
    <location>
        <begin position="8"/>
        <end position="68"/>
    </location>
</feature>
<dbReference type="Pfam" id="PF00440">
    <property type="entry name" value="TetR_N"/>
    <property type="match status" value="1"/>
</dbReference>
<keyword evidence="2 4" id="KW-0238">DNA-binding</keyword>
<dbReference type="InterPro" id="IPR023772">
    <property type="entry name" value="DNA-bd_HTH_TetR-type_CS"/>
</dbReference>
<dbReference type="SUPFAM" id="SSF46689">
    <property type="entry name" value="Homeodomain-like"/>
    <property type="match status" value="1"/>
</dbReference>
<protein>
    <recommendedName>
        <fullName evidence="5">HTH tetR-type domain-containing protein</fullName>
    </recommendedName>
</protein>
<sequence>MENLSRSEQKRQDILLAALAEFKDKSFAGASMDAIAERANASKRTVYNHFASKELLFQAVMESFWQQSKRVANQQFDATQPVEEQLEIIASAMWDLYLQSDFIEKARVLMAEFIRQPQMMDQVIQQVNDQEQGLPRFLQQANASGALKISDLKVAETQFWGLCKAFAFWPVLFQLHDYREQRQMIIKSNVAMFVQHYQHKST</sequence>
<evidence type="ECO:0000256" key="3">
    <source>
        <dbReference type="ARBA" id="ARBA00023163"/>
    </source>
</evidence>
<gene>
    <name evidence="6" type="ORF">AX660_08730</name>
</gene>
<evidence type="ECO:0000313" key="6">
    <source>
        <dbReference type="EMBL" id="KXI30074.1"/>
    </source>
</evidence>
<dbReference type="OrthoDB" id="116240at2"/>
<dbReference type="STRING" id="1799789.AX660_08730"/>
<dbReference type="Gene3D" id="1.10.357.10">
    <property type="entry name" value="Tetracycline Repressor, domain 2"/>
    <property type="match status" value="1"/>
</dbReference>
<dbReference type="InterPro" id="IPR039536">
    <property type="entry name" value="TetR_C_Proteobacteria"/>
</dbReference>
<evidence type="ECO:0000256" key="2">
    <source>
        <dbReference type="ARBA" id="ARBA00023125"/>
    </source>
</evidence>
<evidence type="ECO:0000259" key="5">
    <source>
        <dbReference type="PROSITE" id="PS50977"/>
    </source>
</evidence>
<evidence type="ECO:0000313" key="7">
    <source>
        <dbReference type="Proteomes" id="UP000070299"/>
    </source>
</evidence>